<keyword evidence="1" id="KW-0472">Membrane</keyword>
<organism evidence="2 3">
    <name type="scientific">Microbacterium panaciterrae</name>
    <dbReference type="NCBI Taxonomy" id="985759"/>
    <lineage>
        <taxon>Bacteria</taxon>
        <taxon>Bacillati</taxon>
        <taxon>Actinomycetota</taxon>
        <taxon>Actinomycetes</taxon>
        <taxon>Micrococcales</taxon>
        <taxon>Microbacteriaceae</taxon>
        <taxon>Microbacterium</taxon>
    </lineage>
</organism>
<evidence type="ECO:0000256" key="1">
    <source>
        <dbReference type="SAM" id="Phobius"/>
    </source>
</evidence>
<feature type="transmembrane region" description="Helical" evidence="1">
    <location>
        <begin position="96"/>
        <end position="119"/>
    </location>
</feature>
<dbReference type="SUPFAM" id="SSF81442">
    <property type="entry name" value="Cytochrome c oxidase subunit I-like"/>
    <property type="match status" value="1"/>
</dbReference>
<dbReference type="Gene3D" id="1.20.210.10">
    <property type="entry name" value="Cytochrome c oxidase-like, subunit I domain"/>
    <property type="match status" value="1"/>
</dbReference>
<dbReference type="InterPro" id="IPR036927">
    <property type="entry name" value="Cyt_c_oxase-like_su1_sf"/>
</dbReference>
<keyword evidence="1" id="KW-0812">Transmembrane</keyword>
<keyword evidence="1" id="KW-1133">Transmembrane helix</keyword>
<proteinExistence type="predicted"/>
<reference evidence="3" key="1">
    <citation type="journal article" date="2019" name="Int. J. Syst. Evol. Microbiol.">
        <title>The Global Catalogue of Microorganisms (GCM) 10K type strain sequencing project: providing services to taxonomists for standard genome sequencing and annotation.</title>
        <authorList>
            <consortium name="The Broad Institute Genomics Platform"/>
            <consortium name="The Broad Institute Genome Sequencing Center for Infectious Disease"/>
            <person name="Wu L."/>
            <person name="Ma J."/>
        </authorList>
    </citation>
    <scope>NUCLEOTIDE SEQUENCE [LARGE SCALE GENOMIC DNA]</scope>
    <source>
        <strain evidence="3">JCM 17839</strain>
    </source>
</reference>
<evidence type="ECO:0000313" key="3">
    <source>
        <dbReference type="Proteomes" id="UP001500731"/>
    </source>
</evidence>
<evidence type="ECO:0000313" key="2">
    <source>
        <dbReference type="EMBL" id="GAA4486298.1"/>
    </source>
</evidence>
<keyword evidence="3" id="KW-1185">Reference proteome</keyword>
<feature type="transmembrane region" description="Helical" evidence="1">
    <location>
        <begin position="66"/>
        <end position="84"/>
    </location>
</feature>
<sequence>MTTSSDSAAPASAASPAPAVQRRALTQLFWASVTWIALGLIMGLFYREFTKAHGFPDGFTGQLAIVHTHLLAVGALVMLIVLVLEKAFRLSASKLFRWFFWIYNVGLLLTAAMMTWHGILEVLKVEASKAIPGIAGAGHILISAGFVLLLITLWKGIRRAS</sequence>
<feature type="transmembrane region" description="Helical" evidence="1">
    <location>
        <begin position="28"/>
        <end position="46"/>
    </location>
</feature>
<comment type="caution">
    <text evidence="2">The sequence shown here is derived from an EMBL/GenBank/DDBJ whole genome shotgun (WGS) entry which is preliminary data.</text>
</comment>
<dbReference type="RefSeq" id="WP_345186910.1">
    <property type="nucleotide sequence ID" value="NZ_BAABGP010000014.1"/>
</dbReference>
<dbReference type="Proteomes" id="UP001500731">
    <property type="component" value="Unassembled WGS sequence"/>
</dbReference>
<gene>
    <name evidence="2" type="ORF">GCM10023171_21980</name>
</gene>
<feature type="transmembrane region" description="Helical" evidence="1">
    <location>
        <begin position="131"/>
        <end position="154"/>
    </location>
</feature>
<name>A0ABP8PHQ5_9MICO</name>
<dbReference type="EMBL" id="BAABGP010000014">
    <property type="protein sequence ID" value="GAA4486298.1"/>
    <property type="molecule type" value="Genomic_DNA"/>
</dbReference>
<protein>
    <submittedName>
        <fullName evidence="2">DUF2871 domain-containing protein</fullName>
    </submittedName>
</protein>
<accession>A0ABP8PHQ5</accession>
<dbReference type="InterPro" id="IPR021299">
    <property type="entry name" value="DUF2871"/>
</dbReference>
<dbReference type="Pfam" id="PF11070">
    <property type="entry name" value="DUF2871"/>
    <property type="match status" value="1"/>
</dbReference>